<organism evidence="1 2">
    <name type="scientific">Dentiscutata erythropus</name>
    <dbReference type="NCBI Taxonomy" id="1348616"/>
    <lineage>
        <taxon>Eukaryota</taxon>
        <taxon>Fungi</taxon>
        <taxon>Fungi incertae sedis</taxon>
        <taxon>Mucoromycota</taxon>
        <taxon>Glomeromycotina</taxon>
        <taxon>Glomeromycetes</taxon>
        <taxon>Diversisporales</taxon>
        <taxon>Gigasporaceae</taxon>
        <taxon>Dentiscutata</taxon>
    </lineage>
</organism>
<feature type="non-terminal residue" evidence="1">
    <location>
        <position position="514"/>
    </location>
</feature>
<dbReference type="OrthoDB" id="2417874at2759"/>
<sequence>MSNFTNTEDISFINFYPDMQNNQTKRVTNLDYIFVDNDNAHFCRKTESHFNLFKQPLVECTLELSTWRLDQQLLEVSSITKEIQQKLTSISKVTASEWNNIKMHIQSIFRTHPALKKTMQKKLNKKTSNTILNKLFSDLDIDLTHLNPEIKEELIKDGWIKGKEKSTLKIRDPSSPSENPADILIYIKNHYKKLFEKKSNDFSVANIITNNLPKVTPGQNQLLTKEITVEEISEAITNLKAGKAPGIDGLTHEFYKHFQNELIPILKQVFNEILSTSLNSILPEDKYPELEENQQNRVLGFYIDKKGRNAKDLWQKKIKDIEEAIHKVDKINKSTNEKKLSSEGRKQIVRTFLSKIWHTSYLQPPTNREIIKLSTIIAQWINYKCLTRNDIFNQLKDMFNARLGIIWIKLLSSDCLWANEERKSIETNLFCKMSISAAINSIDSYVWPSKWRPYFIAWKRLNGKVPLAGSWPWNQNLIEIAGIKADEYSVMFAVEYLEKIRKYSRCSKHPKRLK</sequence>
<evidence type="ECO:0000313" key="2">
    <source>
        <dbReference type="Proteomes" id="UP000789405"/>
    </source>
</evidence>
<keyword evidence="2" id="KW-1185">Reference proteome</keyword>
<dbReference type="PANTHER" id="PTHR19446">
    <property type="entry name" value="REVERSE TRANSCRIPTASES"/>
    <property type="match status" value="1"/>
</dbReference>
<protein>
    <submittedName>
        <fullName evidence="1">28360_t:CDS:1</fullName>
    </submittedName>
</protein>
<comment type="caution">
    <text evidence="1">The sequence shown here is derived from an EMBL/GenBank/DDBJ whole genome shotgun (WGS) entry which is preliminary data.</text>
</comment>
<gene>
    <name evidence="1" type="ORF">DERYTH_LOCUS17264</name>
</gene>
<proteinExistence type="predicted"/>
<dbReference type="AlphaFoldDB" id="A0A9N9IXM9"/>
<accession>A0A9N9IXM9</accession>
<name>A0A9N9IXM9_9GLOM</name>
<evidence type="ECO:0000313" key="1">
    <source>
        <dbReference type="EMBL" id="CAG8755202.1"/>
    </source>
</evidence>
<dbReference type="Proteomes" id="UP000789405">
    <property type="component" value="Unassembled WGS sequence"/>
</dbReference>
<reference evidence="1" key="1">
    <citation type="submission" date="2021-06" db="EMBL/GenBank/DDBJ databases">
        <authorList>
            <person name="Kallberg Y."/>
            <person name="Tangrot J."/>
            <person name="Rosling A."/>
        </authorList>
    </citation>
    <scope>NUCLEOTIDE SEQUENCE</scope>
    <source>
        <strain evidence="1">MA453B</strain>
    </source>
</reference>
<dbReference type="EMBL" id="CAJVPY010016069">
    <property type="protein sequence ID" value="CAG8755202.1"/>
    <property type="molecule type" value="Genomic_DNA"/>
</dbReference>